<dbReference type="Pfam" id="PF02383">
    <property type="entry name" value="Syja_N"/>
    <property type="match status" value="1"/>
</dbReference>
<evidence type="ECO:0000256" key="10">
    <source>
        <dbReference type="ARBA" id="ARBA00036807"/>
    </source>
</evidence>
<dbReference type="InterPro" id="IPR002307">
    <property type="entry name" value="Tyr-tRNA-ligase"/>
</dbReference>
<dbReference type="InterPro" id="IPR014729">
    <property type="entry name" value="Rossmann-like_a/b/a_fold"/>
</dbReference>
<name>A0A915LPX1_MELJA</name>
<keyword evidence="4" id="KW-0547">Nucleotide-binding</keyword>
<dbReference type="EC" id="3.1.3.64" evidence="1"/>
<dbReference type="GO" id="GO:0005524">
    <property type="term" value="F:ATP binding"/>
    <property type="evidence" value="ECO:0007669"/>
    <property type="project" value="UniProtKB-KW"/>
</dbReference>
<keyword evidence="3" id="KW-0436">Ligase</keyword>
<dbReference type="EC" id="6.1.1.1" evidence="2"/>
<keyword evidence="17" id="KW-1185">Reference proteome</keyword>
<keyword evidence="15" id="KW-1133">Transmembrane helix</keyword>
<proteinExistence type="predicted"/>
<keyword evidence="7" id="KW-0030">Aminoacyl-tRNA synthetase</keyword>
<dbReference type="Gene3D" id="1.10.240.10">
    <property type="entry name" value="Tyrosyl-Transfer RNA Synthetase"/>
    <property type="match status" value="2"/>
</dbReference>
<keyword evidence="5" id="KW-0067">ATP-binding</keyword>
<evidence type="ECO:0000256" key="6">
    <source>
        <dbReference type="ARBA" id="ARBA00022917"/>
    </source>
</evidence>
<evidence type="ECO:0000256" key="12">
    <source>
        <dbReference type="ARBA" id="ARBA00041396"/>
    </source>
</evidence>
<evidence type="ECO:0000256" key="9">
    <source>
        <dbReference type="ARBA" id="ARBA00036631"/>
    </source>
</evidence>
<evidence type="ECO:0000313" key="17">
    <source>
        <dbReference type="Proteomes" id="UP000887561"/>
    </source>
</evidence>
<evidence type="ECO:0000259" key="16">
    <source>
        <dbReference type="PROSITE" id="PS50275"/>
    </source>
</evidence>
<dbReference type="PROSITE" id="PS50275">
    <property type="entry name" value="SAC"/>
    <property type="match status" value="1"/>
</dbReference>
<feature type="domain" description="SAC" evidence="16">
    <location>
        <begin position="1315"/>
        <end position="1643"/>
    </location>
</feature>
<dbReference type="InterPro" id="IPR002305">
    <property type="entry name" value="aa-tRNA-synth_Ic"/>
</dbReference>
<dbReference type="Pfam" id="PF00579">
    <property type="entry name" value="tRNA-synt_1b"/>
    <property type="match status" value="2"/>
</dbReference>
<organism evidence="17 18">
    <name type="scientific">Meloidogyne javanica</name>
    <name type="common">Root-knot nematode worm</name>
    <dbReference type="NCBI Taxonomy" id="6303"/>
    <lineage>
        <taxon>Eukaryota</taxon>
        <taxon>Metazoa</taxon>
        <taxon>Ecdysozoa</taxon>
        <taxon>Nematoda</taxon>
        <taxon>Chromadorea</taxon>
        <taxon>Rhabditida</taxon>
        <taxon>Tylenchina</taxon>
        <taxon>Tylenchomorpha</taxon>
        <taxon>Tylenchoidea</taxon>
        <taxon>Meloidogynidae</taxon>
        <taxon>Meloidogyninae</taxon>
        <taxon>Meloidogyne</taxon>
        <taxon>Meloidogyne incognita group</taxon>
    </lineage>
</organism>
<dbReference type="WBParaSite" id="scaffold16208_cov253.g18156">
    <property type="protein sequence ID" value="scaffold16208_cov253.g18156"/>
    <property type="gene ID" value="scaffold16208_cov253.g18156"/>
</dbReference>
<comment type="catalytic activity">
    <reaction evidence="9">
        <text>a 1,2-diacyl-sn-glycero-3-phospho-(1D-myo-inositol-3-phosphate) + H2O = a 1,2-diacyl-sn-glycero-3-phospho-(1D-myo-inositol) + phosphate</text>
        <dbReference type="Rhea" id="RHEA:12316"/>
        <dbReference type="ChEBI" id="CHEBI:15377"/>
        <dbReference type="ChEBI" id="CHEBI:43474"/>
        <dbReference type="ChEBI" id="CHEBI:57880"/>
        <dbReference type="ChEBI" id="CHEBI:58088"/>
        <dbReference type="EC" id="3.1.3.64"/>
    </reaction>
    <physiologicalReaction direction="left-to-right" evidence="9">
        <dbReference type="Rhea" id="RHEA:12317"/>
    </physiologicalReaction>
</comment>
<dbReference type="PANTHER" id="PTHR45662">
    <property type="entry name" value="PHOSPHATIDYLINOSITIDE PHOSPHATASE SAC1"/>
    <property type="match status" value="1"/>
</dbReference>
<dbReference type="Proteomes" id="UP000887561">
    <property type="component" value="Unplaced"/>
</dbReference>
<evidence type="ECO:0000256" key="5">
    <source>
        <dbReference type="ARBA" id="ARBA00022840"/>
    </source>
</evidence>
<dbReference type="SUPFAM" id="SSF52374">
    <property type="entry name" value="Nucleotidylyl transferase"/>
    <property type="match status" value="2"/>
</dbReference>
<evidence type="ECO:0000256" key="13">
    <source>
        <dbReference type="ARBA" id="ARBA00041911"/>
    </source>
</evidence>
<dbReference type="InterPro" id="IPR045545">
    <property type="entry name" value="PHYIP/PHIPL_C"/>
</dbReference>
<keyword evidence="6" id="KW-0648">Protein biosynthesis</keyword>
<reference evidence="18" key="1">
    <citation type="submission" date="2022-11" db="UniProtKB">
        <authorList>
            <consortium name="WormBaseParasite"/>
        </authorList>
    </citation>
    <scope>IDENTIFICATION</scope>
</reference>
<dbReference type="PRINTS" id="PR01040">
    <property type="entry name" value="TRNASYNTHTYR"/>
</dbReference>
<keyword evidence="15" id="KW-0472">Membrane</keyword>
<evidence type="ECO:0000256" key="1">
    <source>
        <dbReference type="ARBA" id="ARBA00013038"/>
    </source>
</evidence>
<feature type="compositionally biased region" description="Pro residues" evidence="14">
    <location>
        <begin position="1"/>
        <end position="17"/>
    </location>
</feature>
<dbReference type="PANTHER" id="PTHR45662:SF2">
    <property type="entry name" value="PHOSPHATIDYLINOSITOL-3-PHOSPHATASE SAC1"/>
    <property type="match status" value="1"/>
</dbReference>
<evidence type="ECO:0000256" key="11">
    <source>
        <dbReference type="ARBA" id="ARBA00040795"/>
    </source>
</evidence>
<dbReference type="GO" id="GO:0006437">
    <property type="term" value="P:tyrosyl-tRNA aminoacylation"/>
    <property type="evidence" value="ECO:0007669"/>
    <property type="project" value="InterPro"/>
</dbReference>
<dbReference type="GO" id="GO:0004438">
    <property type="term" value="F:phosphatidylinositol-3-phosphate phosphatase activity"/>
    <property type="evidence" value="ECO:0007669"/>
    <property type="project" value="UniProtKB-EC"/>
</dbReference>
<feature type="transmembrane region" description="Helical" evidence="15">
    <location>
        <begin position="1702"/>
        <end position="1722"/>
    </location>
</feature>
<feature type="region of interest" description="Disordered" evidence="14">
    <location>
        <begin position="1"/>
        <end position="28"/>
    </location>
</feature>
<accession>A0A915LPX1</accession>
<dbReference type="GO" id="GO:0004831">
    <property type="term" value="F:tyrosine-tRNA ligase activity"/>
    <property type="evidence" value="ECO:0007669"/>
    <property type="project" value="UniProtKB-EC"/>
</dbReference>
<evidence type="ECO:0000256" key="3">
    <source>
        <dbReference type="ARBA" id="ARBA00022598"/>
    </source>
</evidence>
<evidence type="ECO:0000256" key="14">
    <source>
        <dbReference type="SAM" id="MobiDB-lite"/>
    </source>
</evidence>
<dbReference type="Pfam" id="PF19281">
    <property type="entry name" value="PHYHIP_C"/>
    <property type="match status" value="1"/>
</dbReference>
<evidence type="ECO:0000313" key="18">
    <source>
        <dbReference type="WBParaSite" id="scaffold16208_cov253.g18156"/>
    </source>
</evidence>
<evidence type="ECO:0000256" key="7">
    <source>
        <dbReference type="ARBA" id="ARBA00023146"/>
    </source>
</evidence>
<evidence type="ECO:0000256" key="8">
    <source>
        <dbReference type="ARBA" id="ARBA00033323"/>
    </source>
</evidence>
<evidence type="ECO:0000256" key="2">
    <source>
        <dbReference type="ARBA" id="ARBA00013160"/>
    </source>
</evidence>
<keyword evidence="15" id="KW-0812">Transmembrane</keyword>
<protein>
    <recommendedName>
        <fullName evidence="11">Phosphatidylinositol-3-phosphatase SAC1</fullName>
        <ecNumber evidence="1">3.1.3.64</ecNumber>
        <ecNumber evidence="2">6.1.1.1</ecNumber>
    </recommendedName>
    <alternativeName>
        <fullName evidence="13">Phosphatidylinositol-4-phosphate phosphatase</fullName>
    </alternativeName>
    <alternativeName>
        <fullName evidence="12">Suppressor of actin mutations 1-like protein</fullName>
    </alternativeName>
    <alternativeName>
        <fullName evidence="8">Tyrosyl-tRNA synthetase</fullName>
    </alternativeName>
</protein>
<dbReference type="GO" id="GO:0005783">
    <property type="term" value="C:endoplasmic reticulum"/>
    <property type="evidence" value="ECO:0007669"/>
    <property type="project" value="TreeGrafter"/>
</dbReference>
<dbReference type="Gene3D" id="3.40.50.620">
    <property type="entry name" value="HUPs"/>
    <property type="match status" value="2"/>
</dbReference>
<dbReference type="InterPro" id="IPR002013">
    <property type="entry name" value="SAC_dom"/>
</dbReference>
<dbReference type="GO" id="GO:0043812">
    <property type="term" value="F:phosphatidylinositol-4-phosphate phosphatase activity"/>
    <property type="evidence" value="ECO:0007669"/>
    <property type="project" value="TreeGrafter"/>
</dbReference>
<sequence>MWPPPRHNMPIPPPPIQPYGMPHHGHPPDPYMDRRVVGGAPPPPLAGPQWNHREVGTWRVPGEDWRSAGHQQPWSNHDFYQRQYGGNVPIARSFAQFDRRPGSPLIKPPESSSHIDYEKQLREHYETPKPSYSDFSEMTKAAAPQDEKYLELNSVTSARRIHLNWKLPTLPANDKFKINLAIKLEELEGGIGRGARTGELGLILDKVLPIHTTKTYFDAIPGSLYSIDLNVIGQKGNVFTSNSIKERATFSIDEMMVLMQKAIDFTGTSMQSFTFLYRCKPRIYWDYVYEMGQVLPAHNLLDPQRVNLYFADFYCNRVPHYVTVVVAFKDSDVDKFSKDKLLPLDPFDNQFLLLQHTSNSQSPLNFFVNKKVWVEIYYTETVPMRWGRFDNIIPQGVGTSKIGGLPHNKNCRTCNLYPIGVPAPPLPHNYDLLKKDQADQMSTSSSRFMSYELLQRRYERLEHAISSDFDNKEITNSEHEIYKNLTSEQEELNEKQKERKYLITRNLQEILGEDKLVKQIITGKNIHVYWGTATTGRPHVGYFVPIQKIADFLRADIRVTILFADLHASLDNLKSDFELLENRLLYYEYVIKALMTALNVPLEKLHFVRGQSYQLSDLRDAVRAGAEVIKQMDDPLLSGILYPLLQALDEQYLKVDGQFGGLDQRKIFILAEEQLPRIKLGKRFHLMNPMVPGLTGSKMSSSEEYSKIDLLDDPDVVSAKIDSANCPSIESGIDNGVLAFYQHVVFPIIGGSIIMNNQQFCDFPSLQKAFKEELIKENELKNYLKQFLNGILAKVQENCLNTPEFKEILSKAYPKVSINNDDFSKLCVNKLKEKISFDVGPFGDKFEFIPSKTITQSSLIFNMDSSIGGQSRPVKILWRCSPKGNFTLAHIYALIQLKIFCDKGFQCTILISDLDAFLDKLKCPWQDLKKRTENHLKILKQLINLLGMEDVSICLSSDYEFESDFTLKMYQAVSVVTRDQTSLIPEANTVGCHLCPIYFALDIFYGNYDIVLIGPNQKEFADLALKINKELKREDSNMPAFLILPEIIGTDGLRMSATKPDFHLNINDGLKKIRQKIGKSFCEPGNLDKNVALELCKKIVFPFADYLKWREKYIVGGDEFQDLTIKRSPENGGNLIVKNYQELESLFLSLNLHPADLKAFLVEQLDAFYFEPIRNNKKIMVKKMDKISIDHAPGQFNLYQFPDKFVVEPVLGEGSLEIDRYSNDVNLSEFIGSRQQPLQSSHQAIKVDRINGLVGIIELVSGPYLIFIKSATSVGMFNDAEIFKVVEAELVPFKSSNLHLSERERRINQNFVEMLKNVLSTENFYYSIGMDISRSFQWLSENASPELHLLPLLQKVDKKFVWNAKLSEKFNTVEFSKFIQPLIHGFVGIRRCRVNNLSFNLALISRRSVYRPGVRFHTRGADSEGNCANFVETEQLVEFDVGGKSSNSSSNNKKVVTSRHIASFIQIRGSIPIYWTQKPNLKWQPTPSLKSSADEQFNCFKQHLNNLLDCYGRDALTGNPRKILLLSLLNQYGREKNVGSQFRSVVEKIRIPSVKYIAFDFHRHCQSLNWKRLSYLKEEIMPDIRQFGFFSTHLSIQGDFWIEANPENRQYQNVWADNGDICSKQYAGTGALKTDYTRVGKRTFGGMVNDLNNSLTRYFKNNFTDGYKQDALNLFLLNYTVDRNSLPERADHSIINFDTNGAAIAGAIFSVAMALLCILISVHRSFGL</sequence>
<comment type="catalytic activity">
    <reaction evidence="10">
        <text>a 1,2-diacyl-sn-glycero-3-phospho-(1D-myo-inositol 4-phosphate) + H2O = a 1,2-diacyl-sn-glycero-3-phospho-(1D-myo-inositol) + phosphate</text>
        <dbReference type="Rhea" id="RHEA:55652"/>
        <dbReference type="ChEBI" id="CHEBI:15377"/>
        <dbReference type="ChEBI" id="CHEBI:43474"/>
        <dbReference type="ChEBI" id="CHEBI:57880"/>
        <dbReference type="ChEBI" id="CHEBI:58178"/>
    </reaction>
    <physiologicalReaction direction="left-to-right" evidence="10">
        <dbReference type="Rhea" id="RHEA:55653"/>
    </physiologicalReaction>
</comment>
<dbReference type="GO" id="GO:0046856">
    <property type="term" value="P:phosphatidylinositol dephosphorylation"/>
    <property type="evidence" value="ECO:0007669"/>
    <property type="project" value="TreeGrafter"/>
</dbReference>
<evidence type="ECO:0000256" key="15">
    <source>
        <dbReference type="SAM" id="Phobius"/>
    </source>
</evidence>
<evidence type="ECO:0000256" key="4">
    <source>
        <dbReference type="ARBA" id="ARBA00022741"/>
    </source>
</evidence>